<dbReference type="GO" id="GO:0043190">
    <property type="term" value="C:ATP-binding cassette (ABC) transporter complex"/>
    <property type="evidence" value="ECO:0007669"/>
    <property type="project" value="InterPro"/>
</dbReference>
<dbReference type="InterPro" id="IPR000914">
    <property type="entry name" value="SBP_5_dom"/>
</dbReference>
<reference evidence="7" key="1">
    <citation type="submission" date="2017-05" db="EMBL/GenBank/DDBJ databases">
        <title>Complete and WGS of Bordetella genogroups.</title>
        <authorList>
            <person name="Spilker T."/>
            <person name="Lipuma J."/>
        </authorList>
    </citation>
    <scope>NUCLEOTIDE SEQUENCE [LARGE SCALE GENOMIC DNA]</scope>
    <source>
        <strain evidence="7">AU16122</strain>
    </source>
</reference>
<accession>A0A261SLG4</accession>
<dbReference type="Gene3D" id="3.10.105.10">
    <property type="entry name" value="Dipeptide-binding Protein, Domain 3"/>
    <property type="match status" value="1"/>
</dbReference>
<dbReference type="GO" id="GO:1904680">
    <property type="term" value="F:peptide transmembrane transporter activity"/>
    <property type="evidence" value="ECO:0007669"/>
    <property type="project" value="TreeGrafter"/>
</dbReference>
<evidence type="ECO:0000313" key="6">
    <source>
        <dbReference type="EMBL" id="OZI37857.1"/>
    </source>
</evidence>
<dbReference type="PANTHER" id="PTHR30290">
    <property type="entry name" value="PERIPLASMIC BINDING COMPONENT OF ABC TRANSPORTER"/>
    <property type="match status" value="1"/>
</dbReference>
<evidence type="ECO:0000256" key="2">
    <source>
        <dbReference type="ARBA" id="ARBA00022448"/>
    </source>
</evidence>
<dbReference type="Gene3D" id="3.40.190.10">
    <property type="entry name" value="Periplasmic binding protein-like II"/>
    <property type="match status" value="1"/>
</dbReference>
<feature type="domain" description="Solute-binding protein family 5" evidence="5">
    <location>
        <begin position="174"/>
        <end position="530"/>
    </location>
</feature>
<dbReference type="EMBL" id="NEVM01000001">
    <property type="protein sequence ID" value="OZI37857.1"/>
    <property type="molecule type" value="Genomic_DNA"/>
</dbReference>
<proteinExistence type="inferred from homology"/>
<dbReference type="OrthoDB" id="9801799at2"/>
<keyword evidence="7" id="KW-1185">Reference proteome</keyword>
<feature type="region of interest" description="Disordered" evidence="4">
    <location>
        <begin position="106"/>
        <end position="132"/>
    </location>
</feature>
<dbReference type="AlphaFoldDB" id="A0A261SLG4"/>
<comment type="similarity">
    <text evidence="1">Belongs to the bacterial solute-binding protein 5 family.</text>
</comment>
<evidence type="ECO:0000256" key="4">
    <source>
        <dbReference type="SAM" id="MobiDB-lite"/>
    </source>
</evidence>
<comment type="caution">
    <text evidence="6">The sequence shown here is derived from an EMBL/GenBank/DDBJ whole genome shotgun (WGS) entry which is preliminary data.</text>
</comment>
<dbReference type="InterPro" id="IPR039424">
    <property type="entry name" value="SBP_5"/>
</dbReference>
<dbReference type="GO" id="GO:0030288">
    <property type="term" value="C:outer membrane-bounded periplasmic space"/>
    <property type="evidence" value="ECO:0007669"/>
    <property type="project" value="UniProtKB-ARBA"/>
</dbReference>
<dbReference type="GO" id="GO:0015833">
    <property type="term" value="P:peptide transport"/>
    <property type="evidence" value="ECO:0007669"/>
    <property type="project" value="TreeGrafter"/>
</dbReference>
<sequence length="623" mass="67966">MIAIGSVQYRRAQCERRGGTNLYSQAINLRHDAPHNQIASISYRTQMFALRISPGCRTGPGAGATHIVGRTKVRAMPGNIDRRSFLRAGGIALGGSMLAYATGARAAGGTGDSPGAPGASGPSGEPVRGGTLTFSDTDTVASWQNQRLGTYSSGNLISPTNVLLLNFDPYKKVFQPWVAEKWGKNPENTRFWFKIRKGITFSDGTALTPLVVAKNFEQFGRGDEKLRIPVHPQIARGYDHVEVDGDVVTVVLNKPNQQFLRDVTRSNSAIVGERTLALTLEEAGFPQNHVGAGPFILESYVPGQGAVLVRRVGYGWAPGGSPNQGEAYLDKVVWQVLPEIGLRTGALLSGQVDVARGIQPADEAAIVEQGYQLLAYRPPLGTSNFAALRVNNEFTRDPRVRQALVLGIDRAGLSRDALTPRYPPPISILNANNPNAVDLSQEFAYNPGKARDLLEQAGWTRGPDGVRNKDGRRLHLSVPQSSQQVALGPAWEYIAQQWRKELGIVLDVRNDPSFAAKANQDVNVPIIVNRTSIISLGQFFADTGNTTLLASPPELVDLYRRELEAADDAEFRRVQIEQQKALHKGAYVIAYFEEAQTFGASPDVHLTFQAQTYPDFYNAWKKA</sequence>
<organism evidence="6 7">
    <name type="scientific">Bordetella genomosp. 10</name>
    <dbReference type="NCBI Taxonomy" id="1416804"/>
    <lineage>
        <taxon>Bacteria</taxon>
        <taxon>Pseudomonadati</taxon>
        <taxon>Pseudomonadota</taxon>
        <taxon>Betaproteobacteria</taxon>
        <taxon>Burkholderiales</taxon>
        <taxon>Alcaligenaceae</taxon>
        <taxon>Bordetella</taxon>
    </lineage>
</organism>
<keyword evidence="2" id="KW-0813">Transport</keyword>
<keyword evidence="3" id="KW-0732">Signal</keyword>
<evidence type="ECO:0000256" key="1">
    <source>
        <dbReference type="ARBA" id="ARBA00005695"/>
    </source>
</evidence>
<dbReference type="SUPFAM" id="SSF53850">
    <property type="entry name" value="Periplasmic binding protein-like II"/>
    <property type="match status" value="1"/>
</dbReference>
<feature type="compositionally biased region" description="Low complexity" evidence="4">
    <location>
        <begin position="113"/>
        <end position="124"/>
    </location>
</feature>
<protein>
    <recommendedName>
        <fullName evidence="5">Solute-binding protein family 5 domain-containing protein</fullName>
    </recommendedName>
</protein>
<dbReference type="PANTHER" id="PTHR30290:SF9">
    <property type="entry name" value="OLIGOPEPTIDE-BINDING PROTEIN APPA"/>
    <property type="match status" value="1"/>
</dbReference>
<evidence type="ECO:0000256" key="3">
    <source>
        <dbReference type="ARBA" id="ARBA00022729"/>
    </source>
</evidence>
<evidence type="ECO:0000259" key="5">
    <source>
        <dbReference type="Pfam" id="PF00496"/>
    </source>
</evidence>
<dbReference type="Pfam" id="PF00496">
    <property type="entry name" value="SBP_bac_5"/>
    <property type="match status" value="1"/>
</dbReference>
<gene>
    <name evidence="6" type="ORF">CAL29_05655</name>
</gene>
<evidence type="ECO:0000313" key="7">
    <source>
        <dbReference type="Proteomes" id="UP000216020"/>
    </source>
</evidence>
<name>A0A261SLG4_9BORD</name>
<dbReference type="Proteomes" id="UP000216020">
    <property type="component" value="Unassembled WGS sequence"/>
</dbReference>